<sequence>MSDKDEILTINKDIMVASSSSTAFSSMEARLQTDSIQFEVESIKESYDSGLSRYRQAAGRDSHVSRAAWLHPSRDLSAARLRLARASEEGSRTGEFYVRIRRKR</sequence>
<comment type="caution">
    <text evidence="1">The sequence shown here is derived from an EMBL/GenBank/DDBJ whole genome shotgun (WGS) entry which is preliminary data.</text>
</comment>
<evidence type="ECO:0000313" key="1">
    <source>
        <dbReference type="EMBL" id="KAK6966654.1"/>
    </source>
</evidence>
<evidence type="ECO:0000313" key="2">
    <source>
        <dbReference type="Proteomes" id="UP001362999"/>
    </source>
</evidence>
<keyword evidence="2" id="KW-1185">Reference proteome</keyword>
<organism evidence="1 2">
    <name type="scientific">Favolaschia claudopus</name>
    <dbReference type="NCBI Taxonomy" id="2862362"/>
    <lineage>
        <taxon>Eukaryota</taxon>
        <taxon>Fungi</taxon>
        <taxon>Dikarya</taxon>
        <taxon>Basidiomycota</taxon>
        <taxon>Agaricomycotina</taxon>
        <taxon>Agaricomycetes</taxon>
        <taxon>Agaricomycetidae</taxon>
        <taxon>Agaricales</taxon>
        <taxon>Marasmiineae</taxon>
        <taxon>Mycenaceae</taxon>
        <taxon>Favolaschia</taxon>
    </lineage>
</organism>
<accession>A0AAV9Z071</accession>
<dbReference type="AlphaFoldDB" id="A0AAV9Z071"/>
<gene>
    <name evidence="1" type="ORF">R3P38DRAFT_2815912</name>
</gene>
<reference evidence="1 2" key="1">
    <citation type="journal article" date="2024" name="J Genomics">
        <title>Draft genome sequencing and assembly of Favolaschia claudopus CIRM-BRFM 2984 isolated from oak limbs.</title>
        <authorList>
            <person name="Navarro D."/>
            <person name="Drula E."/>
            <person name="Chaduli D."/>
            <person name="Cazenave R."/>
            <person name="Ahrendt S."/>
            <person name="Wang J."/>
            <person name="Lipzen A."/>
            <person name="Daum C."/>
            <person name="Barry K."/>
            <person name="Grigoriev I.V."/>
            <person name="Favel A."/>
            <person name="Rosso M.N."/>
            <person name="Martin F."/>
        </authorList>
    </citation>
    <scope>NUCLEOTIDE SEQUENCE [LARGE SCALE GENOMIC DNA]</scope>
    <source>
        <strain evidence="1 2">CIRM-BRFM 2984</strain>
    </source>
</reference>
<proteinExistence type="predicted"/>
<name>A0AAV9Z071_9AGAR</name>
<dbReference type="EMBL" id="JAWWNJ010000261">
    <property type="protein sequence ID" value="KAK6966654.1"/>
    <property type="molecule type" value="Genomic_DNA"/>
</dbReference>
<protein>
    <submittedName>
        <fullName evidence="1">Uncharacterized protein</fullName>
    </submittedName>
</protein>
<dbReference type="Proteomes" id="UP001362999">
    <property type="component" value="Unassembled WGS sequence"/>
</dbReference>